<dbReference type="RefSeq" id="WP_193677330.1">
    <property type="nucleotide sequence ID" value="NZ_JADDIV010000004.1"/>
</dbReference>
<organism evidence="1 2">
    <name type="scientific">Ramlibacter pallidus</name>
    <dbReference type="NCBI Taxonomy" id="2780087"/>
    <lineage>
        <taxon>Bacteria</taxon>
        <taxon>Pseudomonadati</taxon>
        <taxon>Pseudomonadota</taxon>
        <taxon>Betaproteobacteria</taxon>
        <taxon>Burkholderiales</taxon>
        <taxon>Comamonadaceae</taxon>
        <taxon>Ramlibacter</taxon>
    </lineage>
</organism>
<name>A0ABR9S5I5_9BURK</name>
<protein>
    <recommendedName>
        <fullName evidence="3">RidA family protein</fullName>
    </recommendedName>
</protein>
<reference evidence="1 2" key="1">
    <citation type="submission" date="2020-10" db="EMBL/GenBank/DDBJ databases">
        <title>Ramlibacter sp. HM2 16S ribosomal RNA gene Genome sequencing and assembly.</title>
        <authorList>
            <person name="Kang M."/>
        </authorList>
    </citation>
    <scope>NUCLEOTIDE SEQUENCE [LARGE SCALE GENOMIC DNA]</scope>
    <source>
        <strain evidence="1 2">HM2</strain>
    </source>
</reference>
<evidence type="ECO:0000313" key="2">
    <source>
        <dbReference type="Proteomes" id="UP000806285"/>
    </source>
</evidence>
<dbReference type="InterPro" id="IPR035709">
    <property type="entry name" value="YoaB-like"/>
</dbReference>
<dbReference type="InterPro" id="IPR035959">
    <property type="entry name" value="RutC-like_sf"/>
</dbReference>
<dbReference type="Pfam" id="PF01042">
    <property type="entry name" value="Ribonuc_L-PSP"/>
    <property type="match status" value="1"/>
</dbReference>
<dbReference type="EMBL" id="JADDIV010000004">
    <property type="protein sequence ID" value="MBE7368699.1"/>
    <property type="molecule type" value="Genomic_DNA"/>
</dbReference>
<comment type="caution">
    <text evidence="1">The sequence shown here is derived from an EMBL/GenBank/DDBJ whole genome shotgun (WGS) entry which is preliminary data.</text>
</comment>
<dbReference type="SUPFAM" id="SSF55298">
    <property type="entry name" value="YjgF-like"/>
    <property type="match status" value="1"/>
</dbReference>
<proteinExistence type="predicted"/>
<dbReference type="PANTHER" id="PTHR47328:SF1">
    <property type="entry name" value="RUTC FAMILY PROTEIN YOAB"/>
    <property type="match status" value="1"/>
</dbReference>
<dbReference type="InterPro" id="IPR006175">
    <property type="entry name" value="YjgF/YER057c/UK114"/>
</dbReference>
<keyword evidence="2" id="KW-1185">Reference proteome</keyword>
<evidence type="ECO:0000313" key="1">
    <source>
        <dbReference type="EMBL" id="MBE7368699.1"/>
    </source>
</evidence>
<dbReference type="PANTHER" id="PTHR47328">
    <property type="match status" value="1"/>
</dbReference>
<dbReference type="Gene3D" id="3.30.1330.40">
    <property type="entry name" value="RutC-like"/>
    <property type="match status" value="1"/>
</dbReference>
<sequence length="118" mass="13061">MDIERWPSSGKGRSRIVAHGDRVWTVANATDATAPFDAQVTQSLQLLDAHLREAGSARTHLLSLQVLLADIGQRDAFDRRWVEWIGPNPEHWPQRACFQAGLAAGLQLELVAVAARVR</sequence>
<evidence type="ECO:0008006" key="3">
    <source>
        <dbReference type="Google" id="ProtNLM"/>
    </source>
</evidence>
<accession>A0ABR9S5I5</accession>
<gene>
    <name evidence="1" type="ORF">IM787_14155</name>
</gene>
<dbReference type="Proteomes" id="UP000806285">
    <property type="component" value="Unassembled WGS sequence"/>
</dbReference>